<evidence type="ECO:0000313" key="1">
    <source>
        <dbReference type="EMBL" id="TVY94302.1"/>
    </source>
</evidence>
<gene>
    <name evidence="1" type="ORF">LAWI1_G001146</name>
</gene>
<keyword evidence="2" id="KW-1185">Reference proteome</keyword>
<dbReference type="AlphaFoldDB" id="A0A559MMX3"/>
<proteinExistence type="predicted"/>
<dbReference type="Proteomes" id="UP000315522">
    <property type="component" value="Unassembled WGS sequence"/>
</dbReference>
<accession>A0A559MMX3</accession>
<protein>
    <submittedName>
        <fullName evidence="1">Uncharacterized protein</fullName>
    </submittedName>
</protein>
<name>A0A559MMX3_9HELO</name>
<evidence type="ECO:0000313" key="2">
    <source>
        <dbReference type="Proteomes" id="UP000315522"/>
    </source>
</evidence>
<dbReference type="EMBL" id="QGML01000020">
    <property type="protein sequence ID" value="TVY94302.1"/>
    <property type="molecule type" value="Genomic_DNA"/>
</dbReference>
<reference evidence="1 2" key="1">
    <citation type="submission" date="2018-05" db="EMBL/GenBank/DDBJ databases">
        <title>Genome sequencing and assembly of the regulated plant pathogen Lachnellula willkommii and related sister species for the development of diagnostic species identification markers.</title>
        <authorList>
            <person name="Giroux E."/>
            <person name="Bilodeau G."/>
        </authorList>
    </citation>
    <scope>NUCLEOTIDE SEQUENCE [LARGE SCALE GENOMIC DNA]</scope>
    <source>
        <strain evidence="1 2">CBS 172.35</strain>
    </source>
</reference>
<sequence length="86" mass="9890">MPPMTMTPLFRTMLQRRAMSIGARARSAVRNFEPHPFERYSTTEKAQKADWVKQVKRVGNVSVIYFPWMAAALGWPLLAEKLVPNL</sequence>
<comment type="caution">
    <text evidence="1">The sequence shown here is derived from an EMBL/GenBank/DDBJ whole genome shotgun (WGS) entry which is preliminary data.</text>
</comment>
<organism evidence="1 2">
    <name type="scientific">Lachnellula willkommii</name>
    <dbReference type="NCBI Taxonomy" id="215461"/>
    <lineage>
        <taxon>Eukaryota</taxon>
        <taxon>Fungi</taxon>
        <taxon>Dikarya</taxon>
        <taxon>Ascomycota</taxon>
        <taxon>Pezizomycotina</taxon>
        <taxon>Leotiomycetes</taxon>
        <taxon>Helotiales</taxon>
        <taxon>Lachnaceae</taxon>
        <taxon>Lachnellula</taxon>
    </lineage>
</organism>